<name>A0A8B0SV76_9GAMM</name>
<dbReference type="InterPro" id="IPR029063">
    <property type="entry name" value="SAM-dependent_MTases_sf"/>
</dbReference>
<dbReference type="AlphaFoldDB" id="A0A8B0SV76"/>
<dbReference type="CDD" id="cd02440">
    <property type="entry name" value="AdoMet_MTases"/>
    <property type="match status" value="1"/>
</dbReference>
<dbReference type="InterPro" id="IPR050508">
    <property type="entry name" value="Methyltransf_Superfamily"/>
</dbReference>
<keyword evidence="3" id="KW-0489">Methyltransferase</keyword>
<evidence type="ECO:0000313" key="3">
    <source>
        <dbReference type="EMBL" id="QTX12862.1"/>
    </source>
</evidence>
<dbReference type="InterPro" id="IPR041698">
    <property type="entry name" value="Methyltransf_25"/>
</dbReference>
<dbReference type="Pfam" id="PF13649">
    <property type="entry name" value="Methyltransf_25"/>
    <property type="match status" value="1"/>
</dbReference>
<dbReference type="GO" id="GO:0032259">
    <property type="term" value="P:methylation"/>
    <property type="evidence" value="ECO:0007669"/>
    <property type="project" value="UniProtKB-KW"/>
</dbReference>
<dbReference type="SUPFAM" id="SSF53335">
    <property type="entry name" value="S-adenosyl-L-methionine-dependent methyltransferases"/>
    <property type="match status" value="1"/>
</dbReference>
<keyword evidence="3" id="KW-0808">Transferase</keyword>
<dbReference type="GO" id="GO:0008168">
    <property type="term" value="F:methyltransferase activity"/>
    <property type="evidence" value="ECO:0007669"/>
    <property type="project" value="UniProtKB-KW"/>
</dbReference>
<keyword evidence="4" id="KW-1185">Reference proteome</keyword>
<dbReference type="PANTHER" id="PTHR42912">
    <property type="entry name" value="METHYLTRANSFERASE"/>
    <property type="match status" value="1"/>
</dbReference>
<evidence type="ECO:0000313" key="4">
    <source>
        <dbReference type="Proteomes" id="UP000664466"/>
    </source>
</evidence>
<evidence type="ECO:0000259" key="1">
    <source>
        <dbReference type="Pfam" id="PF13649"/>
    </source>
</evidence>
<dbReference type="Gene3D" id="3.40.250.10">
    <property type="entry name" value="Rhodanese-like domain"/>
    <property type="match status" value="1"/>
</dbReference>
<proteinExistence type="predicted"/>
<evidence type="ECO:0000313" key="2">
    <source>
        <dbReference type="EMBL" id="MBO0615137.1"/>
    </source>
</evidence>
<dbReference type="SUPFAM" id="SSF52821">
    <property type="entry name" value="Rhodanese/Cell cycle control phosphatase"/>
    <property type="match status" value="1"/>
</dbReference>
<dbReference type="EMBL" id="JAFMPM010000008">
    <property type="protein sequence ID" value="MBO0615137.1"/>
    <property type="molecule type" value="Genomic_DNA"/>
</dbReference>
<dbReference type="Proteomes" id="UP000664466">
    <property type="component" value="Unassembled WGS sequence"/>
</dbReference>
<dbReference type="Gene3D" id="3.40.50.150">
    <property type="entry name" value="Vaccinia Virus protein VP39"/>
    <property type="match status" value="1"/>
</dbReference>
<sequence>MPVARVDCRSFAAFCQGHHAHACSIPVDELPTRMHELPKTSEPLALYANAEDLQKAAAFLTSKGYQVAQAIEWTLKLEATLQAAGLWQSGEQSQRLWQPAPLLARFVTEFMPAHQIQPEQGLDIGCGAGRDMVYLAMHGWQMTGIDYIPGALQRAQQLASSQHVTVTTLQLDLETGQDPFGAFADGQFALICVARYLHRPLFPWLKRLLKPGGVVIYQTFMQGSEKFGSPRNPNFLLKAGELAEVFAGADILLNAVEILDDGRPVSAFIARY</sequence>
<protein>
    <submittedName>
        <fullName evidence="3">Methyltransferase domain-containing protein</fullName>
    </submittedName>
</protein>
<dbReference type="EMBL" id="CP072748">
    <property type="protein sequence ID" value="QTX12862.1"/>
    <property type="molecule type" value="Genomic_DNA"/>
</dbReference>
<organism evidence="3">
    <name type="scientific">Thiothrix fructosivorans</name>
    <dbReference type="NCBI Taxonomy" id="111770"/>
    <lineage>
        <taxon>Bacteria</taxon>
        <taxon>Pseudomonadati</taxon>
        <taxon>Pseudomonadota</taxon>
        <taxon>Gammaproteobacteria</taxon>
        <taxon>Thiotrichales</taxon>
        <taxon>Thiotrichaceae</taxon>
        <taxon>Thiothrix</taxon>
    </lineage>
</organism>
<reference evidence="3" key="2">
    <citation type="submission" date="2021-04" db="EMBL/GenBank/DDBJ databases">
        <title>Complete Genome and methylome analysis of Thiothrix fructosivorans ATCC 49748.</title>
        <authorList>
            <person name="Fomenkov A."/>
            <person name="Sun L."/>
            <person name="Vincze T."/>
            <person name="Grabovich M.Y."/>
            <person name="Roberts R.J."/>
        </authorList>
    </citation>
    <scope>NUCLEOTIDE SEQUENCE</scope>
    <source>
        <strain evidence="3">ATCC 49748</strain>
    </source>
</reference>
<accession>A0A8B0SV76</accession>
<feature type="domain" description="Methyltransferase" evidence="1">
    <location>
        <begin position="122"/>
        <end position="213"/>
    </location>
</feature>
<gene>
    <name evidence="3" type="ORF">J1836_015145</name>
    <name evidence="2" type="ORF">J1836_19755</name>
</gene>
<dbReference type="InterPro" id="IPR036873">
    <property type="entry name" value="Rhodanese-like_dom_sf"/>
</dbReference>
<reference evidence="2 4" key="1">
    <citation type="submission" date="2021-03" db="EMBL/GenBank/DDBJ databases">
        <title>Draft genome and methylome analysis of Thiotrix fructosivoruns ATCC 49748.</title>
        <authorList>
            <person name="Fomenkov A."/>
            <person name="Grabovich M.Y."/>
            <person name="Roberts R.J."/>
        </authorList>
    </citation>
    <scope>NUCLEOTIDE SEQUENCE [LARGE SCALE GENOMIC DNA]</scope>
    <source>
        <strain evidence="2 4">ATCC 49748</strain>
    </source>
</reference>